<dbReference type="Gene3D" id="3.90.550.10">
    <property type="entry name" value="Spore Coat Polysaccharide Biosynthesis Protein SpsA, Chain A"/>
    <property type="match status" value="1"/>
</dbReference>
<dbReference type="CDD" id="cd00761">
    <property type="entry name" value="Glyco_tranf_GTA_type"/>
    <property type="match status" value="1"/>
</dbReference>
<keyword evidence="1" id="KW-0328">Glycosyltransferase</keyword>
<dbReference type="EMBL" id="JABXXV010000002">
    <property type="protein sequence ID" value="NVN46273.1"/>
    <property type="molecule type" value="Genomic_DNA"/>
</dbReference>
<dbReference type="PANTHER" id="PTHR22916:SF51">
    <property type="entry name" value="GLYCOSYLTRANSFERASE EPSH-RELATED"/>
    <property type="match status" value="1"/>
</dbReference>
<dbReference type="InterPro" id="IPR029044">
    <property type="entry name" value="Nucleotide-diphossugar_trans"/>
</dbReference>
<accession>A0ABX2P2Y9</accession>
<gene>
    <name evidence="4" type="ORF">HW542_05555</name>
</gene>
<sequence length="414" mass="46433">MINGSEAAATTSSEEARCVFRNAHFATSLAKGAVSIIVPVYNTEPYVLETLNSLLGEDTDLHEILIVHDGGTDNSLEIVTEWAKNADNPVAVFDQNNAGLSQARMTGLAHARGDYVAFLDSDDVVTPGLYSRMAAFAQKEQCELVVSRSSVFDDSNCHLSDFYDDWLWNALLDNAPSRTTCLKNNPMLLRLEPNANTRVLNRDFMIRENIHFEKGLIFEDLPPHTHEIVAARRVGLLNETGYHYRINRPGKITQERSQRRFHIFKSVELAVQNATRYGIDAAAGAALTSLMTRMIIWCGENVLLPQRLSFFKQACILYSSIPPAWIEKYHEVFSDNLWETKQARFLESGRPLDLVRETLTTHEVEGASDFLSAINSESKVPLDSRKLLHPRVLTGSVKRRLKGLLQKNPKSSVS</sequence>
<dbReference type="InterPro" id="IPR001173">
    <property type="entry name" value="Glyco_trans_2-like"/>
</dbReference>
<comment type="caution">
    <text evidence="4">The sequence shown here is derived from an EMBL/GenBank/DDBJ whole genome shotgun (WGS) entry which is preliminary data.</text>
</comment>
<feature type="domain" description="Glycosyltransferase 2-like" evidence="3">
    <location>
        <begin position="35"/>
        <end position="152"/>
    </location>
</feature>
<dbReference type="Proteomes" id="UP001516351">
    <property type="component" value="Unassembled WGS sequence"/>
</dbReference>
<reference evidence="4 5" key="1">
    <citation type="submission" date="2020-06" db="EMBL/GenBank/DDBJ databases">
        <title>Synonyms of Asaia species.</title>
        <authorList>
            <person name="Sombolestani A."/>
        </authorList>
    </citation>
    <scope>NUCLEOTIDE SEQUENCE [LARGE SCALE GENOMIC DNA]</scope>
    <source>
        <strain evidence="4 5">LMG 27047</strain>
    </source>
</reference>
<keyword evidence="5" id="KW-1185">Reference proteome</keyword>
<dbReference type="Pfam" id="PF00535">
    <property type="entry name" value="Glycos_transf_2"/>
    <property type="match status" value="1"/>
</dbReference>
<evidence type="ECO:0000256" key="1">
    <source>
        <dbReference type="ARBA" id="ARBA00022676"/>
    </source>
</evidence>
<organism evidence="4 5">
    <name type="scientific">Asaia spathodeae</name>
    <dbReference type="NCBI Taxonomy" id="657016"/>
    <lineage>
        <taxon>Bacteria</taxon>
        <taxon>Pseudomonadati</taxon>
        <taxon>Pseudomonadota</taxon>
        <taxon>Alphaproteobacteria</taxon>
        <taxon>Acetobacterales</taxon>
        <taxon>Acetobacteraceae</taxon>
        <taxon>Asaia</taxon>
    </lineage>
</organism>
<evidence type="ECO:0000313" key="5">
    <source>
        <dbReference type="Proteomes" id="UP001516351"/>
    </source>
</evidence>
<evidence type="ECO:0000256" key="2">
    <source>
        <dbReference type="ARBA" id="ARBA00022679"/>
    </source>
</evidence>
<dbReference type="SUPFAM" id="SSF53448">
    <property type="entry name" value="Nucleotide-diphospho-sugar transferases"/>
    <property type="match status" value="1"/>
</dbReference>
<name>A0ABX2P2Y9_9PROT</name>
<keyword evidence="2" id="KW-0808">Transferase</keyword>
<dbReference type="PANTHER" id="PTHR22916">
    <property type="entry name" value="GLYCOSYLTRANSFERASE"/>
    <property type="match status" value="1"/>
</dbReference>
<protein>
    <submittedName>
        <fullName evidence="4">Glycosyltransferase</fullName>
    </submittedName>
</protein>
<evidence type="ECO:0000259" key="3">
    <source>
        <dbReference type="Pfam" id="PF00535"/>
    </source>
</evidence>
<dbReference type="RefSeq" id="WP_267311656.1">
    <property type="nucleotide sequence ID" value="NZ_JABXXV010000002.1"/>
</dbReference>
<proteinExistence type="predicted"/>
<evidence type="ECO:0000313" key="4">
    <source>
        <dbReference type="EMBL" id="NVN46273.1"/>
    </source>
</evidence>